<dbReference type="SUPFAM" id="SSF54001">
    <property type="entry name" value="Cysteine proteinases"/>
    <property type="match status" value="1"/>
</dbReference>
<dbReference type="EMBL" id="CP001403">
    <property type="protein sequence ID" value="ACP44816.1"/>
    <property type="molecule type" value="Genomic_DNA"/>
</dbReference>
<sequence length="34" mass="3801">MFSLGYGVCQDYIHVTLGLLRALSIPARYVMGVR</sequence>
<dbReference type="Pfam" id="PF01841">
    <property type="entry name" value="Transglut_core"/>
    <property type="match status" value="1"/>
</dbReference>
<dbReference type="RefSeq" id="WP_012715659.1">
    <property type="nucleotide sequence ID" value="NC_012622.1"/>
</dbReference>
<dbReference type="Gene3D" id="3.10.620.30">
    <property type="match status" value="1"/>
</dbReference>
<dbReference type="GeneID" id="31485445"/>
<reference evidence="2 3" key="1">
    <citation type="journal article" date="2009" name="Proc. Natl. Acad. Sci. U.S.A.">
        <title>Biogeography of the Sulfolobus islandicus pan-genome.</title>
        <authorList>
            <person name="Reno M.L."/>
            <person name="Held N.L."/>
            <person name="Fields C.J."/>
            <person name="Burke P.V."/>
            <person name="Whitaker R.J."/>
        </authorList>
    </citation>
    <scope>NUCLEOTIDE SEQUENCE [LARGE SCALE GENOMIC DNA]</scope>
    <source>
        <strain evidence="3">Y.G.57.14 / Yellowstone #1</strain>
    </source>
</reference>
<gene>
    <name evidence="2" type="ordered locus">YG5714_3043</name>
</gene>
<organism evidence="2 3">
    <name type="scientific">Saccharolobus islandicus (strain Y.G.57.14 / Yellowstone #1)</name>
    <name type="common">Sulfolobus islandicus</name>
    <dbReference type="NCBI Taxonomy" id="439386"/>
    <lineage>
        <taxon>Archaea</taxon>
        <taxon>Thermoproteota</taxon>
        <taxon>Thermoprotei</taxon>
        <taxon>Sulfolobales</taxon>
        <taxon>Sulfolobaceae</taxon>
        <taxon>Saccharolobus</taxon>
    </lineage>
</organism>
<dbReference type="KEGG" id="siy:YG5714_3043"/>
<accession>C3NAQ6</accession>
<dbReference type="AlphaFoldDB" id="C3NAQ6"/>
<dbReference type="Proteomes" id="UP000002308">
    <property type="component" value="Chromosome"/>
</dbReference>
<dbReference type="InterPro" id="IPR038765">
    <property type="entry name" value="Papain-like_cys_pep_sf"/>
</dbReference>
<protein>
    <recommendedName>
        <fullName evidence="1">Transglutaminase-like domain-containing protein</fullName>
    </recommendedName>
</protein>
<evidence type="ECO:0000313" key="2">
    <source>
        <dbReference type="EMBL" id="ACP44816.1"/>
    </source>
</evidence>
<evidence type="ECO:0000259" key="1">
    <source>
        <dbReference type="Pfam" id="PF01841"/>
    </source>
</evidence>
<dbReference type="InterPro" id="IPR002931">
    <property type="entry name" value="Transglutaminase-like"/>
</dbReference>
<feature type="domain" description="Transglutaminase-like" evidence="1">
    <location>
        <begin position="4"/>
        <end position="33"/>
    </location>
</feature>
<dbReference type="HOGENOM" id="CLU_3371419_0_0_2"/>
<name>C3NAQ6_SACI7</name>
<proteinExistence type="predicted"/>
<evidence type="ECO:0000313" key="3">
    <source>
        <dbReference type="Proteomes" id="UP000002308"/>
    </source>
</evidence>